<sequence>MKKSSWTYHGASRKFMEFLHSPSEEPLRIVFRIFKHLKGTPGKGLNFGKEHLRVEVYTDTGKALLRFLQKFPYS</sequence>
<evidence type="ECO:0000313" key="2">
    <source>
        <dbReference type="Proteomes" id="UP000288805"/>
    </source>
</evidence>
<dbReference type="EMBL" id="QGNW01000093">
    <property type="protein sequence ID" value="RVW98503.1"/>
    <property type="molecule type" value="Genomic_DNA"/>
</dbReference>
<accession>A0A438IP57</accession>
<dbReference type="Proteomes" id="UP000288805">
    <property type="component" value="Unassembled WGS sequence"/>
</dbReference>
<comment type="caution">
    <text evidence="1">The sequence shown here is derived from an EMBL/GenBank/DDBJ whole genome shotgun (WGS) entry which is preliminary data.</text>
</comment>
<name>A0A438IP57_VITVI</name>
<gene>
    <name evidence="1" type="ORF">CK203_026779</name>
</gene>
<proteinExistence type="predicted"/>
<dbReference type="AlphaFoldDB" id="A0A438IP57"/>
<organism evidence="1 2">
    <name type="scientific">Vitis vinifera</name>
    <name type="common">Grape</name>
    <dbReference type="NCBI Taxonomy" id="29760"/>
    <lineage>
        <taxon>Eukaryota</taxon>
        <taxon>Viridiplantae</taxon>
        <taxon>Streptophyta</taxon>
        <taxon>Embryophyta</taxon>
        <taxon>Tracheophyta</taxon>
        <taxon>Spermatophyta</taxon>
        <taxon>Magnoliopsida</taxon>
        <taxon>eudicotyledons</taxon>
        <taxon>Gunneridae</taxon>
        <taxon>Pentapetalae</taxon>
        <taxon>rosids</taxon>
        <taxon>Vitales</taxon>
        <taxon>Vitaceae</taxon>
        <taxon>Viteae</taxon>
        <taxon>Vitis</taxon>
    </lineage>
</organism>
<reference evidence="1 2" key="1">
    <citation type="journal article" date="2018" name="PLoS Genet.">
        <title>Population sequencing reveals clonal diversity and ancestral inbreeding in the grapevine cultivar Chardonnay.</title>
        <authorList>
            <person name="Roach M.J."/>
            <person name="Johnson D.L."/>
            <person name="Bohlmann J."/>
            <person name="van Vuuren H.J."/>
            <person name="Jones S.J."/>
            <person name="Pretorius I.S."/>
            <person name="Schmidt S.A."/>
            <person name="Borneman A.R."/>
        </authorList>
    </citation>
    <scope>NUCLEOTIDE SEQUENCE [LARGE SCALE GENOMIC DNA]</scope>
    <source>
        <strain evidence="2">cv. Chardonnay</strain>
        <tissue evidence="1">Leaf</tissue>
    </source>
</reference>
<evidence type="ECO:0000313" key="1">
    <source>
        <dbReference type="EMBL" id="RVW98503.1"/>
    </source>
</evidence>
<protein>
    <submittedName>
        <fullName evidence="1">Uncharacterized protein</fullName>
    </submittedName>
</protein>